<sequence>VLIKVRVFDNSDLSPLKESRVQVCGNQTILASSLAGGDGIVTLTFLYRPGTWVIVTASKHGFVTNSAPWHASRIPLYASVSLYLLPQRPATLLLYDDVVQLLLGSPGTNSSWVELTALAAMCAQLTGPNGTEVQVSEPIHISIPLPSDTPLKTATSVPVWRFEDRTGLWVRSGAGYIKKEGTQMTWSFVAPNLGYWLAAFPSTSGLNSSGLRDITTYHTIFLLAILGAMALLVLILLCLLLYYCRRRCLKPRQHRRKMHFSSTLESSKRDQGTSTSHLNLISGGHVETASSAGDHDGIKSDISSNRDPHSSREDFFRHGPTQRQHNSRMNADTKRGESFPLKATRSSNTGTRDPLLQDDYSKGYSSAEDSDERRYHHHNAKENQGYSSDPPSPPPLLPPFAGHYQDHSRDSKPPEYYASAGDHLTRPSSVNTQPGQLIFCHSMEQMKESMYHSMVPTLVIPAHYMHMSPDMSAVEQAMERQQQLQHDMEGIQVSMTLPRQHSQQQKQQQQQARQENEEEESSQQAEGPSEENWGSEQSTAPVRIPVLFNDSTIAQMNGELQAMTEKKLLELGVKPHPRAWFVSLDGRSNSLVRHSYIELSNEAMRASVGPSNLAQDRRSETLPVSSGKSTQRKAKEEGKAKEGGERKAHGKIYSKLPVIETPDSSSECHSATYSPEENSTVPLLDETSESRGGTFPRKGRSRDNSTRSSASEVHRDSVTSPDDDNEADDKDEDGENKKSPWQKREERPLMVFNVKCSVVMSCEDAELADEKHKTHGTYLSAVSVLTVKTSEHKVREIKSEGLEGEGTARGKARQASFWSFVWFVGFCFMANQWQVAKPEDNPLKEGGDAARAAITFAFFSIFTWAGQAFLGFQKYKLGASSSLFSQDYTDPSQDPAGAPTAGTEYTGYNADMEANYDGSGGYQNQDY</sequence>
<gene>
    <name evidence="12" type="ORF">DPX16_11042</name>
</gene>
<accession>A0A3N0Y216</accession>
<feature type="compositionally biased region" description="Low complexity" evidence="8">
    <location>
        <begin position="522"/>
        <end position="531"/>
    </location>
</feature>
<keyword evidence="6 9" id="KW-0472">Membrane</keyword>
<feature type="compositionally biased region" description="Low complexity" evidence="8">
    <location>
        <begin position="500"/>
        <end position="513"/>
    </location>
</feature>
<evidence type="ECO:0000256" key="5">
    <source>
        <dbReference type="ARBA" id="ARBA00022989"/>
    </source>
</evidence>
<dbReference type="Pfam" id="PF20771">
    <property type="entry name" value="FAM171A1-2-B_C"/>
    <property type="match status" value="1"/>
</dbReference>
<keyword evidence="13" id="KW-1185">Reference proteome</keyword>
<feature type="compositionally biased region" description="Polar residues" evidence="8">
    <location>
        <begin position="321"/>
        <end position="330"/>
    </location>
</feature>
<feature type="region of interest" description="Disordered" evidence="8">
    <location>
        <begin position="888"/>
        <end position="927"/>
    </location>
</feature>
<proteinExistence type="inferred from homology"/>
<feature type="region of interest" description="Disordered" evidence="8">
    <location>
        <begin position="259"/>
        <end position="431"/>
    </location>
</feature>
<evidence type="ECO:0000256" key="3">
    <source>
        <dbReference type="ARBA" id="ARBA00022692"/>
    </source>
</evidence>
<comment type="similarity">
    <text evidence="2">Belongs to the FAM171 family.</text>
</comment>
<dbReference type="InterPro" id="IPR049175">
    <property type="entry name" value="FAM171_C"/>
</dbReference>
<dbReference type="Pfam" id="PF10577">
    <property type="entry name" value="FAM171A1-2-B_N"/>
    <property type="match status" value="1"/>
</dbReference>
<feature type="compositionally biased region" description="Basic and acidic residues" evidence="8">
    <location>
        <begin position="293"/>
        <end position="317"/>
    </location>
</feature>
<evidence type="ECO:0000256" key="6">
    <source>
        <dbReference type="ARBA" id="ARBA00023136"/>
    </source>
</evidence>
<comment type="caution">
    <text evidence="12">The sequence shown here is derived from an EMBL/GenBank/DDBJ whole genome shotgun (WGS) entry which is preliminary data.</text>
</comment>
<evidence type="ECO:0000256" key="8">
    <source>
        <dbReference type="SAM" id="MobiDB-lite"/>
    </source>
</evidence>
<dbReference type="AlphaFoldDB" id="A0A3N0Y216"/>
<evidence type="ECO:0000256" key="7">
    <source>
        <dbReference type="ARBA" id="ARBA00023180"/>
    </source>
</evidence>
<feature type="domain" description="FAM171 N-terminal" evidence="10">
    <location>
        <begin position="1"/>
        <end position="108"/>
    </location>
</feature>
<dbReference type="PANTHER" id="PTHR31626:SF3">
    <property type="entry name" value="PROTEIN FAM171A2"/>
    <property type="match status" value="1"/>
</dbReference>
<feature type="region of interest" description="Disordered" evidence="8">
    <location>
        <begin position="608"/>
        <end position="744"/>
    </location>
</feature>
<feature type="compositionally biased region" description="Polar residues" evidence="8">
    <location>
        <begin position="662"/>
        <end position="681"/>
    </location>
</feature>
<feature type="compositionally biased region" description="Basic and acidic residues" evidence="8">
    <location>
        <begin position="633"/>
        <end position="647"/>
    </location>
</feature>
<evidence type="ECO:0000313" key="13">
    <source>
        <dbReference type="Proteomes" id="UP000281406"/>
    </source>
</evidence>
<evidence type="ECO:0000256" key="1">
    <source>
        <dbReference type="ARBA" id="ARBA00004479"/>
    </source>
</evidence>
<name>A0A3N0Y216_ANAGA</name>
<keyword evidence="7" id="KW-0325">Glycoprotein</keyword>
<evidence type="ECO:0000259" key="10">
    <source>
        <dbReference type="Pfam" id="PF10577"/>
    </source>
</evidence>
<evidence type="ECO:0000256" key="4">
    <source>
        <dbReference type="ARBA" id="ARBA00022729"/>
    </source>
</evidence>
<feature type="region of interest" description="Disordered" evidence="8">
    <location>
        <begin position="497"/>
        <end position="538"/>
    </location>
</feature>
<keyword evidence="5 9" id="KW-1133">Transmembrane helix</keyword>
<feature type="compositionally biased region" description="Basic and acidic residues" evidence="8">
    <location>
        <begin position="404"/>
        <end position="413"/>
    </location>
</feature>
<feature type="compositionally biased region" description="Basic and acidic residues" evidence="8">
    <location>
        <begin position="735"/>
        <end position="744"/>
    </location>
</feature>
<feature type="transmembrane region" description="Helical" evidence="9">
    <location>
        <begin position="220"/>
        <end position="243"/>
    </location>
</feature>
<evidence type="ECO:0000256" key="2">
    <source>
        <dbReference type="ARBA" id="ARBA00006818"/>
    </source>
</evidence>
<dbReference type="GO" id="GO:0016020">
    <property type="term" value="C:membrane"/>
    <property type="evidence" value="ECO:0007669"/>
    <property type="project" value="UniProtKB-SubCell"/>
</dbReference>
<feature type="compositionally biased region" description="Acidic residues" evidence="8">
    <location>
        <begin position="721"/>
        <end position="734"/>
    </location>
</feature>
<feature type="non-terminal residue" evidence="12">
    <location>
        <position position="1"/>
    </location>
</feature>
<comment type="subcellular location">
    <subcellularLocation>
        <location evidence="1">Membrane</location>
        <topology evidence="1">Single-pass type I membrane protein</topology>
    </subcellularLocation>
</comment>
<dbReference type="PANTHER" id="PTHR31626">
    <property type="entry name" value="SUSHI DOMAIN-CONTAINING PROTEIN"/>
    <property type="match status" value="1"/>
</dbReference>
<keyword evidence="3 9" id="KW-0812">Transmembrane</keyword>
<reference evidence="12 13" key="1">
    <citation type="submission" date="2018-10" db="EMBL/GenBank/DDBJ databases">
        <title>Genome assembly for a Yunnan-Guizhou Plateau 3E fish, Anabarilius grahami (Regan), and its evolutionary and genetic applications.</title>
        <authorList>
            <person name="Jiang W."/>
        </authorList>
    </citation>
    <scope>NUCLEOTIDE SEQUENCE [LARGE SCALE GENOMIC DNA]</scope>
    <source>
        <strain evidence="12">AG-KIZ</strain>
        <tissue evidence="12">Muscle</tissue>
    </source>
</reference>
<keyword evidence="4" id="KW-0732">Signal</keyword>
<dbReference type="Proteomes" id="UP000281406">
    <property type="component" value="Unassembled WGS sequence"/>
</dbReference>
<evidence type="ECO:0000256" key="9">
    <source>
        <dbReference type="SAM" id="Phobius"/>
    </source>
</evidence>
<evidence type="ECO:0000313" key="12">
    <source>
        <dbReference type="EMBL" id="ROL27912.1"/>
    </source>
</evidence>
<feature type="transmembrane region" description="Helical" evidence="9">
    <location>
        <begin position="853"/>
        <end position="872"/>
    </location>
</feature>
<protein>
    <submittedName>
        <fullName evidence="12">Protein FAM171A2</fullName>
    </submittedName>
</protein>
<dbReference type="EMBL" id="RJVU01053643">
    <property type="protein sequence ID" value="ROL27912.1"/>
    <property type="molecule type" value="Genomic_DNA"/>
</dbReference>
<dbReference type="InterPro" id="IPR018890">
    <property type="entry name" value="FAM171"/>
</dbReference>
<feature type="transmembrane region" description="Helical" evidence="9">
    <location>
        <begin position="815"/>
        <end position="833"/>
    </location>
</feature>
<dbReference type="InterPro" id="IPR048530">
    <property type="entry name" value="FAM171_N"/>
</dbReference>
<dbReference type="OrthoDB" id="8762914at2759"/>
<feature type="domain" description="FAM171 C-terminal" evidence="11">
    <location>
        <begin position="284"/>
        <end position="753"/>
    </location>
</feature>
<evidence type="ECO:0000259" key="11">
    <source>
        <dbReference type="Pfam" id="PF20771"/>
    </source>
</evidence>
<organism evidence="12 13">
    <name type="scientific">Anabarilius grahami</name>
    <name type="common">Kanglang fish</name>
    <name type="synonym">Barilius grahami</name>
    <dbReference type="NCBI Taxonomy" id="495550"/>
    <lineage>
        <taxon>Eukaryota</taxon>
        <taxon>Metazoa</taxon>
        <taxon>Chordata</taxon>
        <taxon>Craniata</taxon>
        <taxon>Vertebrata</taxon>
        <taxon>Euteleostomi</taxon>
        <taxon>Actinopterygii</taxon>
        <taxon>Neopterygii</taxon>
        <taxon>Teleostei</taxon>
        <taxon>Ostariophysi</taxon>
        <taxon>Cypriniformes</taxon>
        <taxon>Xenocyprididae</taxon>
        <taxon>Xenocypridinae</taxon>
        <taxon>Xenocypridinae incertae sedis</taxon>
        <taxon>Anabarilius</taxon>
    </lineage>
</organism>